<proteinExistence type="predicted"/>
<dbReference type="PANTHER" id="PTHR21310:SF51">
    <property type="entry name" value="AMINOGLYCOSIDE PHOSPHOTRANSFERASE DOMAIN-CONTAINING PROTEIN"/>
    <property type="match status" value="1"/>
</dbReference>
<dbReference type="InterPro" id="IPR051678">
    <property type="entry name" value="AGP_Transferase"/>
</dbReference>
<dbReference type="AlphaFoldDB" id="A0A8J2HV02"/>
<dbReference type="EMBL" id="CAJRGZ010000014">
    <property type="protein sequence ID" value="CAG5138585.1"/>
    <property type="molecule type" value="Genomic_DNA"/>
</dbReference>
<accession>A0A8J2HV02</accession>
<evidence type="ECO:0000313" key="2">
    <source>
        <dbReference type="Proteomes" id="UP000676310"/>
    </source>
</evidence>
<keyword evidence="2" id="KW-1185">Reference proteome</keyword>
<dbReference type="SUPFAM" id="SSF56112">
    <property type="entry name" value="Protein kinase-like (PK-like)"/>
    <property type="match status" value="1"/>
</dbReference>
<dbReference type="Proteomes" id="UP000676310">
    <property type="component" value="Unassembled WGS sequence"/>
</dbReference>
<name>A0A8J2HV02_9PLEO</name>
<sequence>MSTASQVFSRRSTSYTAAPSARPHHLFINYDFRPPHLDSGARSSTVAEVSEDTYCHYGESSSNNHDRRKFDDIRSISGIALECLVHHLFNPKENLLLGSCHVTQREKGSFHHAVFFKIEREDQIAQEYVLKIPAHGTQEKWHINDNMALKSEAQLMQHIFHHTGCPVPEVIAYDGDVKNAEGAPYILMKKLDGVSAMDMWVGKSYKTMKDTGLHLNADDPLPELEQKRITFLRSLCANSRHWSSSIPGFRLP</sequence>
<evidence type="ECO:0008006" key="3">
    <source>
        <dbReference type="Google" id="ProtNLM"/>
    </source>
</evidence>
<dbReference type="PANTHER" id="PTHR21310">
    <property type="entry name" value="AMINOGLYCOSIDE PHOSPHOTRANSFERASE-RELATED-RELATED"/>
    <property type="match status" value="1"/>
</dbReference>
<comment type="caution">
    <text evidence="1">The sequence shown here is derived from an EMBL/GenBank/DDBJ whole genome shotgun (WGS) entry which is preliminary data.</text>
</comment>
<dbReference type="Gene3D" id="3.30.200.20">
    <property type="entry name" value="Phosphorylase Kinase, domain 1"/>
    <property type="match status" value="1"/>
</dbReference>
<dbReference type="GeneID" id="67015573"/>
<protein>
    <recommendedName>
        <fullName evidence="3">Aminoglycoside phosphotransferase domain-containing protein</fullName>
    </recommendedName>
</protein>
<organism evidence="1 2">
    <name type="scientific">Alternaria atra</name>
    <dbReference type="NCBI Taxonomy" id="119953"/>
    <lineage>
        <taxon>Eukaryota</taxon>
        <taxon>Fungi</taxon>
        <taxon>Dikarya</taxon>
        <taxon>Ascomycota</taxon>
        <taxon>Pezizomycotina</taxon>
        <taxon>Dothideomycetes</taxon>
        <taxon>Pleosporomycetidae</taxon>
        <taxon>Pleosporales</taxon>
        <taxon>Pleosporineae</taxon>
        <taxon>Pleosporaceae</taxon>
        <taxon>Alternaria</taxon>
        <taxon>Alternaria sect. Ulocladioides</taxon>
    </lineage>
</organism>
<evidence type="ECO:0000313" key="1">
    <source>
        <dbReference type="EMBL" id="CAG5138585.1"/>
    </source>
</evidence>
<dbReference type="RefSeq" id="XP_043163925.1">
    <property type="nucleotide sequence ID" value="XM_043307990.1"/>
</dbReference>
<reference evidence="1" key="1">
    <citation type="submission" date="2021-05" db="EMBL/GenBank/DDBJ databases">
        <authorList>
            <person name="Stam R."/>
        </authorList>
    </citation>
    <scope>NUCLEOTIDE SEQUENCE</scope>
    <source>
        <strain evidence="1">CS162</strain>
    </source>
</reference>
<gene>
    <name evidence="1" type="ORF">ALTATR162_LOCUS396</name>
</gene>
<dbReference type="InterPro" id="IPR011009">
    <property type="entry name" value="Kinase-like_dom_sf"/>
</dbReference>
<dbReference type="OrthoDB" id="10003767at2759"/>